<feature type="compositionally biased region" description="Polar residues" evidence="1">
    <location>
        <begin position="65"/>
        <end position="78"/>
    </location>
</feature>
<protein>
    <submittedName>
        <fullName evidence="2">Uncharacterized protein</fullName>
    </submittedName>
</protein>
<dbReference type="EMBL" id="CP019082">
    <property type="protein sequence ID" value="APW58784.1"/>
    <property type="molecule type" value="Genomic_DNA"/>
</dbReference>
<feature type="compositionally biased region" description="Basic and acidic residues" evidence="1">
    <location>
        <begin position="146"/>
        <end position="156"/>
    </location>
</feature>
<evidence type="ECO:0000313" key="2">
    <source>
        <dbReference type="EMBL" id="APW58784.1"/>
    </source>
</evidence>
<feature type="region of interest" description="Disordered" evidence="1">
    <location>
        <begin position="141"/>
        <end position="172"/>
    </location>
</feature>
<accession>A0A1U7CIM0</accession>
<dbReference type="KEGG" id="pbor:BSF38_00188"/>
<dbReference type="STRING" id="1387353.BSF38_00188"/>
<gene>
    <name evidence="2" type="ORF">BSF38_00188</name>
</gene>
<reference evidence="3" key="1">
    <citation type="submission" date="2016-12" db="EMBL/GenBank/DDBJ databases">
        <title>Comparative genomics of four Isosphaeraceae planctomycetes: a common pool of plasmids and glycoside hydrolase genes.</title>
        <authorList>
            <person name="Ivanova A."/>
        </authorList>
    </citation>
    <scope>NUCLEOTIDE SEQUENCE [LARGE SCALE GENOMIC DNA]</scope>
    <source>
        <strain evidence="3">PX4</strain>
    </source>
</reference>
<dbReference type="AlphaFoldDB" id="A0A1U7CIM0"/>
<feature type="region of interest" description="Disordered" evidence="1">
    <location>
        <begin position="1"/>
        <end position="20"/>
    </location>
</feature>
<proteinExistence type="predicted"/>
<evidence type="ECO:0000313" key="3">
    <source>
        <dbReference type="Proteomes" id="UP000186309"/>
    </source>
</evidence>
<sequence>MRSRASGEEDGAAVERPALGVAGRCARRLEPERRAFHRRRSGQGDGRRITRPGRSRANARDDVDGSTTTAQGRWTTSGAVGPVAIERGAGAQAVRSGGEWARRAVDVGLTSEAIERCAFHLGRGWLRAVSRRRGRRVAPEFVMPHGGDREGGKGDARSVGAQRTRARRGVARPRRAMPLVQCPDDHVGERVHPQQSGLPGDADVIVATRPGRRRRKCANPQQCEDRTGSQPHRALGGSDAHVGSVTSTISRIGAHRNYNDSDNTWHLR</sequence>
<organism evidence="2 3">
    <name type="scientific">Paludisphaera borealis</name>
    <dbReference type="NCBI Taxonomy" id="1387353"/>
    <lineage>
        <taxon>Bacteria</taxon>
        <taxon>Pseudomonadati</taxon>
        <taxon>Planctomycetota</taxon>
        <taxon>Planctomycetia</taxon>
        <taxon>Isosphaerales</taxon>
        <taxon>Isosphaeraceae</taxon>
        <taxon>Paludisphaera</taxon>
    </lineage>
</organism>
<keyword evidence="3" id="KW-1185">Reference proteome</keyword>
<feature type="region of interest" description="Disordered" evidence="1">
    <location>
        <begin position="32"/>
        <end position="80"/>
    </location>
</feature>
<name>A0A1U7CIM0_9BACT</name>
<evidence type="ECO:0000256" key="1">
    <source>
        <dbReference type="SAM" id="MobiDB-lite"/>
    </source>
</evidence>
<feature type="region of interest" description="Disordered" evidence="1">
    <location>
        <begin position="211"/>
        <end position="241"/>
    </location>
</feature>
<dbReference type="Proteomes" id="UP000186309">
    <property type="component" value="Chromosome"/>
</dbReference>